<keyword evidence="5" id="KW-1185">Reference proteome</keyword>
<dbReference type="Pfam" id="PF12833">
    <property type="entry name" value="HTH_18"/>
    <property type="match status" value="1"/>
</dbReference>
<dbReference type="Gene3D" id="3.30.450.20">
    <property type="entry name" value="PAS domain"/>
    <property type="match status" value="1"/>
</dbReference>
<feature type="domain" description="PAS" evidence="3">
    <location>
        <begin position="29"/>
        <end position="78"/>
    </location>
</feature>
<comment type="caution">
    <text evidence="4">The sequence shown here is derived from an EMBL/GenBank/DDBJ whole genome shotgun (WGS) entry which is preliminary data.</text>
</comment>
<evidence type="ECO:0000256" key="1">
    <source>
        <dbReference type="ARBA" id="ARBA00023125"/>
    </source>
</evidence>
<dbReference type="EMBL" id="JBHSBY010000030">
    <property type="protein sequence ID" value="MFC4195992.1"/>
    <property type="molecule type" value="Genomic_DNA"/>
</dbReference>
<dbReference type="InterPro" id="IPR013655">
    <property type="entry name" value="PAS_fold_3"/>
</dbReference>
<evidence type="ECO:0000259" key="2">
    <source>
        <dbReference type="PROSITE" id="PS01124"/>
    </source>
</evidence>
<dbReference type="SMART" id="SM00342">
    <property type="entry name" value="HTH_ARAC"/>
    <property type="match status" value="1"/>
</dbReference>
<dbReference type="NCBIfam" id="TIGR00229">
    <property type="entry name" value="sensory_box"/>
    <property type="match status" value="1"/>
</dbReference>
<dbReference type="Pfam" id="PF08447">
    <property type="entry name" value="PAS_3"/>
    <property type="match status" value="1"/>
</dbReference>
<sequence>MDIVSIDTLFDLEYFFDLSPDLLCIAGYDGYFKKINPAVSKTLGYSDQELFARPINSFVHPDDQEITSKNRQNITKGQPLINFENRYITKSGDIIWLSWTSMPIKRDKMVFAIAKVIYKKKLDEYWRILNALDSDDQKRKSFYANQAGKEPLSTDQIWLDQLEVTIKKYIGKIELTNNLLSSELIMSERQLFRRVKSILGITPNKFVQIIRFKLASEAIATGRYSTLAEISNIAGFDTPAYFNKLFKEVHGINVLEALHKESQAASTLGNFPPPKIFREE</sequence>
<gene>
    <name evidence="4" type="ORF">ACFOUY_04730</name>
</gene>
<dbReference type="PROSITE" id="PS01124">
    <property type="entry name" value="HTH_ARAC_FAMILY_2"/>
    <property type="match status" value="1"/>
</dbReference>
<dbReference type="CDD" id="cd00130">
    <property type="entry name" value="PAS"/>
    <property type="match status" value="1"/>
</dbReference>
<dbReference type="PANTHER" id="PTHR43280">
    <property type="entry name" value="ARAC-FAMILY TRANSCRIPTIONAL REGULATOR"/>
    <property type="match status" value="1"/>
</dbReference>
<dbReference type="RefSeq" id="WP_378959316.1">
    <property type="nucleotide sequence ID" value="NZ_JBHRXC010000016.1"/>
</dbReference>
<dbReference type="SUPFAM" id="SSF55785">
    <property type="entry name" value="PYP-like sensor domain (PAS domain)"/>
    <property type="match status" value="1"/>
</dbReference>
<evidence type="ECO:0000259" key="3">
    <source>
        <dbReference type="PROSITE" id="PS50112"/>
    </source>
</evidence>
<accession>A0ABV8NIJ8</accession>
<name>A0ABV8NIJ8_9SPHI</name>
<evidence type="ECO:0000313" key="5">
    <source>
        <dbReference type="Proteomes" id="UP001595792"/>
    </source>
</evidence>
<protein>
    <submittedName>
        <fullName evidence="4">PAS domain-containing protein</fullName>
    </submittedName>
</protein>
<dbReference type="InterPro" id="IPR018060">
    <property type="entry name" value="HTH_AraC"/>
</dbReference>
<reference evidence="5" key="1">
    <citation type="journal article" date="2019" name="Int. J. Syst. Evol. Microbiol.">
        <title>The Global Catalogue of Microorganisms (GCM) 10K type strain sequencing project: providing services to taxonomists for standard genome sequencing and annotation.</title>
        <authorList>
            <consortium name="The Broad Institute Genomics Platform"/>
            <consortium name="The Broad Institute Genome Sequencing Center for Infectious Disease"/>
            <person name="Wu L."/>
            <person name="Ma J."/>
        </authorList>
    </citation>
    <scope>NUCLEOTIDE SEQUENCE [LARGE SCALE GENOMIC DNA]</scope>
    <source>
        <strain evidence="5">CCM 8689</strain>
    </source>
</reference>
<dbReference type="Gene3D" id="1.10.10.60">
    <property type="entry name" value="Homeodomain-like"/>
    <property type="match status" value="1"/>
</dbReference>
<dbReference type="PANTHER" id="PTHR43280:SF2">
    <property type="entry name" value="HTH-TYPE TRANSCRIPTIONAL REGULATOR EXSA"/>
    <property type="match status" value="1"/>
</dbReference>
<dbReference type="SMART" id="SM00091">
    <property type="entry name" value="PAS"/>
    <property type="match status" value="1"/>
</dbReference>
<dbReference type="Proteomes" id="UP001595792">
    <property type="component" value="Unassembled WGS sequence"/>
</dbReference>
<dbReference type="InterPro" id="IPR000014">
    <property type="entry name" value="PAS"/>
</dbReference>
<organism evidence="4 5">
    <name type="scientific">Pedobacter jamesrossensis</name>
    <dbReference type="NCBI Taxonomy" id="1908238"/>
    <lineage>
        <taxon>Bacteria</taxon>
        <taxon>Pseudomonadati</taxon>
        <taxon>Bacteroidota</taxon>
        <taxon>Sphingobacteriia</taxon>
        <taxon>Sphingobacteriales</taxon>
        <taxon>Sphingobacteriaceae</taxon>
        <taxon>Pedobacter</taxon>
    </lineage>
</organism>
<keyword evidence="1" id="KW-0238">DNA-binding</keyword>
<feature type="domain" description="HTH araC/xylS-type" evidence="2">
    <location>
        <begin position="160"/>
        <end position="260"/>
    </location>
</feature>
<evidence type="ECO:0000313" key="4">
    <source>
        <dbReference type="EMBL" id="MFC4195992.1"/>
    </source>
</evidence>
<dbReference type="InterPro" id="IPR035965">
    <property type="entry name" value="PAS-like_dom_sf"/>
</dbReference>
<proteinExistence type="predicted"/>
<dbReference type="PROSITE" id="PS50112">
    <property type="entry name" value="PAS"/>
    <property type="match status" value="1"/>
</dbReference>